<evidence type="ECO:0000313" key="3">
    <source>
        <dbReference type="Proteomes" id="UP000481861"/>
    </source>
</evidence>
<feature type="chain" id="PRO_5028865036" description="Beta/gamma crystallin 'Greek key' domain-containing protein" evidence="1">
    <location>
        <begin position="19"/>
        <end position="115"/>
    </location>
</feature>
<keyword evidence="1" id="KW-0732">Signal</keyword>
<comment type="caution">
    <text evidence="2">The sequence shown here is derived from an EMBL/GenBank/DDBJ whole genome shotgun (WGS) entry which is preliminary data.</text>
</comment>
<dbReference type="AlphaFoldDB" id="A0A7C8M1Q4"/>
<organism evidence="2 3">
    <name type="scientific">Massariosphaeria phaeospora</name>
    <dbReference type="NCBI Taxonomy" id="100035"/>
    <lineage>
        <taxon>Eukaryota</taxon>
        <taxon>Fungi</taxon>
        <taxon>Dikarya</taxon>
        <taxon>Ascomycota</taxon>
        <taxon>Pezizomycotina</taxon>
        <taxon>Dothideomycetes</taxon>
        <taxon>Pleosporomycetidae</taxon>
        <taxon>Pleosporales</taxon>
        <taxon>Pleosporales incertae sedis</taxon>
        <taxon>Massariosphaeria</taxon>
    </lineage>
</organism>
<evidence type="ECO:0008006" key="4">
    <source>
        <dbReference type="Google" id="ProtNLM"/>
    </source>
</evidence>
<sequence>MKSVIAATVAFLAATVQSSLVFRISTEAGGKGIAKSWVTDRWACHNLADDGLDNQASFAFVDVGLANGCRLYDEADCKGEHSYFVEKNNSGVLGPGAVNLADVNFDDVASSFQCF</sequence>
<feature type="signal peptide" evidence="1">
    <location>
        <begin position="1"/>
        <end position="18"/>
    </location>
</feature>
<keyword evidence="3" id="KW-1185">Reference proteome</keyword>
<protein>
    <recommendedName>
        <fullName evidence="4">Beta/gamma crystallin 'Greek key' domain-containing protein</fullName>
    </recommendedName>
</protein>
<accession>A0A7C8M1Q4</accession>
<proteinExistence type="predicted"/>
<reference evidence="2 3" key="1">
    <citation type="submission" date="2020-01" db="EMBL/GenBank/DDBJ databases">
        <authorList>
            <consortium name="DOE Joint Genome Institute"/>
            <person name="Haridas S."/>
            <person name="Albert R."/>
            <person name="Binder M."/>
            <person name="Bloem J."/>
            <person name="Labutti K."/>
            <person name="Salamov A."/>
            <person name="Andreopoulos B."/>
            <person name="Baker S.E."/>
            <person name="Barry K."/>
            <person name="Bills G."/>
            <person name="Bluhm B.H."/>
            <person name="Cannon C."/>
            <person name="Castanera R."/>
            <person name="Culley D.E."/>
            <person name="Daum C."/>
            <person name="Ezra D."/>
            <person name="Gonzalez J.B."/>
            <person name="Henrissat B."/>
            <person name="Kuo A."/>
            <person name="Liang C."/>
            <person name="Lipzen A."/>
            <person name="Lutzoni F."/>
            <person name="Magnuson J."/>
            <person name="Mondo S."/>
            <person name="Nolan M."/>
            <person name="Ohm R."/>
            <person name="Pangilinan J."/>
            <person name="Park H.-J.H."/>
            <person name="Ramirez L."/>
            <person name="Alfaro M."/>
            <person name="Sun H."/>
            <person name="Tritt A."/>
            <person name="Yoshinaga Y."/>
            <person name="Zwiers L.-H.L."/>
            <person name="Turgeon B.G."/>
            <person name="Goodwin S.B."/>
            <person name="Spatafora J.W."/>
            <person name="Crous P.W."/>
            <person name="Grigoriev I.V."/>
        </authorList>
    </citation>
    <scope>NUCLEOTIDE SEQUENCE [LARGE SCALE GENOMIC DNA]</scope>
    <source>
        <strain evidence="2 3">CBS 611.86</strain>
    </source>
</reference>
<dbReference type="Proteomes" id="UP000481861">
    <property type="component" value="Unassembled WGS sequence"/>
</dbReference>
<dbReference type="OrthoDB" id="3752100at2759"/>
<gene>
    <name evidence="2" type="ORF">BDV95DRAFT_613239</name>
</gene>
<evidence type="ECO:0000256" key="1">
    <source>
        <dbReference type="SAM" id="SignalP"/>
    </source>
</evidence>
<name>A0A7C8M1Q4_9PLEO</name>
<dbReference type="EMBL" id="JAADJZ010000039">
    <property type="protein sequence ID" value="KAF2864881.1"/>
    <property type="molecule type" value="Genomic_DNA"/>
</dbReference>
<evidence type="ECO:0000313" key="2">
    <source>
        <dbReference type="EMBL" id="KAF2864881.1"/>
    </source>
</evidence>